<reference evidence="2 3" key="1">
    <citation type="submission" date="2015-03" db="EMBL/GenBank/DDBJ databases">
        <authorList>
            <person name="Murphy D."/>
        </authorList>
    </citation>
    <scope>NUCLEOTIDE SEQUENCE [LARGE SCALE GENOMIC DNA]</scope>
    <source>
        <strain evidence="2 3">IP26249</strain>
    </source>
</reference>
<accession>A0A0T7P905</accession>
<gene>
    <name evidence="2" type="ORF">ERS137941_03697</name>
</gene>
<organism evidence="2 3">
    <name type="scientific">Yersinia enterocolitica</name>
    <dbReference type="NCBI Taxonomy" id="630"/>
    <lineage>
        <taxon>Bacteria</taxon>
        <taxon>Pseudomonadati</taxon>
        <taxon>Pseudomonadota</taxon>
        <taxon>Gammaproteobacteria</taxon>
        <taxon>Enterobacterales</taxon>
        <taxon>Yersiniaceae</taxon>
        <taxon>Yersinia</taxon>
    </lineage>
</organism>
<evidence type="ECO:0000256" key="1">
    <source>
        <dbReference type="SAM" id="Phobius"/>
    </source>
</evidence>
<protein>
    <submittedName>
        <fullName evidence="2">Uncharacterized protein</fullName>
    </submittedName>
</protein>
<dbReference type="EMBL" id="CGBR01000038">
    <property type="protein sequence ID" value="CFQ73544.1"/>
    <property type="molecule type" value="Genomic_DNA"/>
</dbReference>
<keyword evidence="1" id="KW-0812">Transmembrane</keyword>
<name>A0A0T7P905_YEREN</name>
<keyword evidence="1" id="KW-1133">Transmembrane helix</keyword>
<dbReference type="Proteomes" id="UP000048841">
    <property type="component" value="Unassembled WGS sequence"/>
</dbReference>
<dbReference type="AlphaFoldDB" id="A0A0T7P905"/>
<evidence type="ECO:0000313" key="2">
    <source>
        <dbReference type="EMBL" id="CFQ73544.1"/>
    </source>
</evidence>
<evidence type="ECO:0000313" key="3">
    <source>
        <dbReference type="Proteomes" id="UP000048841"/>
    </source>
</evidence>
<proteinExistence type="predicted"/>
<feature type="transmembrane region" description="Helical" evidence="1">
    <location>
        <begin position="26"/>
        <end position="47"/>
    </location>
</feature>
<sequence>MTAQKSIDQEPIDQEQKTRCSSRFNGFFFICIIPVILQAACALVAFVTRPVHGARLCEAAASSVQICSGQICHPNHLLV</sequence>
<keyword evidence="1" id="KW-0472">Membrane</keyword>